<sequence length="213" mass="23420">MIDADNEASGGAEFARRRYNSLAPYKMSAKQCILVRNVLQCTVLHPCRHAVSELLRRPSSEKASRRTYLASLDARACLSKIMTPTRRLNPTDYRSAGDLELLNTRGTGQNLCGGGAAAANLVNSPHPPKLLLIDDRCTSTGARQVLASFVHKCKENNRVTQKKATEHRNKPADGSMSDDSKLRSGALHKSLLATDRGSIRDRLLHKPNNSRFA</sequence>
<proteinExistence type="predicted"/>
<evidence type="ECO:0000256" key="1">
    <source>
        <dbReference type="SAM" id="MobiDB-lite"/>
    </source>
</evidence>
<protein>
    <submittedName>
        <fullName evidence="2">Uncharacterized protein</fullName>
    </submittedName>
</protein>
<accession>A0A0D7A799</accession>
<dbReference type="AlphaFoldDB" id="A0A0D7A799"/>
<evidence type="ECO:0000313" key="2">
    <source>
        <dbReference type="EMBL" id="KIY46862.1"/>
    </source>
</evidence>
<evidence type="ECO:0000313" key="3">
    <source>
        <dbReference type="Proteomes" id="UP000054144"/>
    </source>
</evidence>
<name>A0A0D7A799_9AGAR</name>
<feature type="region of interest" description="Disordered" evidence="1">
    <location>
        <begin position="158"/>
        <end position="183"/>
    </location>
</feature>
<reference evidence="2 3" key="1">
    <citation type="journal article" date="2015" name="Fungal Genet. Biol.">
        <title>Evolution of novel wood decay mechanisms in Agaricales revealed by the genome sequences of Fistulina hepatica and Cylindrobasidium torrendii.</title>
        <authorList>
            <person name="Floudas D."/>
            <person name="Held B.W."/>
            <person name="Riley R."/>
            <person name="Nagy L.G."/>
            <person name="Koehler G."/>
            <person name="Ransdell A.S."/>
            <person name="Younus H."/>
            <person name="Chow J."/>
            <person name="Chiniquy J."/>
            <person name="Lipzen A."/>
            <person name="Tritt A."/>
            <person name="Sun H."/>
            <person name="Haridas S."/>
            <person name="LaButti K."/>
            <person name="Ohm R.A."/>
            <person name="Kues U."/>
            <person name="Blanchette R.A."/>
            <person name="Grigoriev I.V."/>
            <person name="Minto R.E."/>
            <person name="Hibbett D.S."/>
        </authorList>
    </citation>
    <scope>NUCLEOTIDE SEQUENCE [LARGE SCALE GENOMIC DNA]</scope>
    <source>
        <strain evidence="2 3">ATCC 64428</strain>
    </source>
</reference>
<dbReference type="EMBL" id="KN882021">
    <property type="protein sequence ID" value="KIY46862.1"/>
    <property type="molecule type" value="Genomic_DNA"/>
</dbReference>
<dbReference type="Proteomes" id="UP000054144">
    <property type="component" value="Unassembled WGS sequence"/>
</dbReference>
<feature type="compositionally biased region" description="Basic and acidic residues" evidence="1">
    <location>
        <begin position="158"/>
        <end position="171"/>
    </location>
</feature>
<keyword evidence="3" id="KW-1185">Reference proteome</keyword>
<gene>
    <name evidence="2" type="ORF">FISHEDRAFT_60026</name>
</gene>
<organism evidence="2 3">
    <name type="scientific">Fistulina hepatica ATCC 64428</name>
    <dbReference type="NCBI Taxonomy" id="1128425"/>
    <lineage>
        <taxon>Eukaryota</taxon>
        <taxon>Fungi</taxon>
        <taxon>Dikarya</taxon>
        <taxon>Basidiomycota</taxon>
        <taxon>Agaricomycotina</taxon>
        <taxon>Agaricomycetes</taxon>
        <taxon>Agaricomycetidae</taxon>
        <taxon>Agaricales</taxon>
        <taxon>Fistulinaceae</taxon>
        <taxon>Fistulina</taxon>
    </lineage>
</organism>